<dbReference type="EMBL" id="QJTK01000001">
    <property type="protein sequence ID" value="PYF12852.1"/>
    <property type="molecule type" value="Genomic_DNA"/>
</dbReference>
<name>A0A318U2N2_9RHOB</name>
<proteinExistence type="predicted"/>
<keyword evidence="2" id="KW-1185">Reference proteome</keyword>
<gene>
    <name evidence="1" type="ORF">C8J30_101233</name>
</gene>
<evidence type="ECO:0000313" key="1">
    <source>
        <dbReference type="EMBL" id="PYF12852.1"/>
    </source>
</evidence>
<evidence type="ECO:0000313" key="2">
    <source>
        <dbReference type="Proteomes" id="UP000247727"/>
    </source>
</evidence>
<evidence type="ECO:0008006" key="3">
    <source>
        <dbReference type="Google" id="ProtNLM"/>
    </source>
</evidence>
<sequence length="323" mass="35846">MDAGKLETKAMRDLSDSDWLHHIEELGDLEGYCEPLGQAHSVLFADRGPVLLVSFEIRAAIRARSEEQLPIGFSIAEANGHSSLTIIGHDESWFRDPRVYAYFDRLVDEAFFEDFDRVVFYGAGSCGYAAAAYSVTAPGATVIMLAPQATLEARLTAWDDRFRRRRRQNFTDRYGFAPDMLDGAGAAYVIYDPLIAEDAMHAALMARPHVTLLPCRNLGSTPETALAEIDAIEPLLAQACAGTFTASAFWRLWRGRRNATRYLRRLAGYLDSSGRPWLEALLCRNVVTRLGGPRFRNRLVALEDQLEKSGHPLPGPAVGRTPA</sequence>
<dbReference type="Proteomes" id="UP000247727">
    <property type="component" value="Unassembled WGS sequence"/>
</dbReference>
<accession>A0A318U2N2</accession>
<comment type="caution">
    <text evidence="1">The sequence shown here is derived from an EMBL/GenBank/DDBJ whole genome shotgun (WGS) entry which is preliminary data.</text>
</comment>
<reference evidence="1 2" key="1">
    <citation type="submission" date="2018-06" db="EMBL/GenBank/DDBJ databases">
        <title>Genomic Encyclopedia of Type Strains, Phase III (KMG-III): the genomes of soil and plant-associated and newly described type strains.</title>
        <authorList>
            <person name="Whitman W."/>
        </authorList>
    </citation>
    <scope>NUCLEOTIDE SEQUENCE [LARGE SCALE GENOMIC DNA]</scope>
    <source>
        <strain evidence="1 2">JA737</strain>
    </source>
</reference>
<dbReference type="AlphaFoldDB" id="A0A318U2N2"/>
<organism evidence="1 2">
    <name type="scientific">Rhodobacter viridis</name>
    <dbReference type="NCBI Taxonomy" id="1054202"/>
    <lineage>
        <taxon>Bacteria</taxon>
        <taxon>Pseudomonadati</taxon>
        <taxon>Pseudomonadota</taxon>
        <taxon>Alphaproteobacteria</taxon>
        <taxon>Rhodobacterales</taxon>
        <taxon>Rhodobacter group</taxon>
        <taxon>Rhodobacter</taxon>
    </lineage>
</organism>
<protein>
    <recommendedName>
        <fullName evidence="3">Phosphoadenosine phosphosulfate reductase</fullName>
    </recommendedName>
</protein>